<comment type="caution">
    <text evidence="10">The sequence shown here is derived from an EMBL/GenBank/DDBJ whole genome shotgun (WGS) entry which is preliminary data.</text>
</comment>
<dbReference type="Gene3D" id="3.10.250.10">
    <property type="entry name" value="SRCR-like domain"/>
    <property type="match status" value="1"/>
</dbReference>
<evidence type="ECO:0000256" key="1">
    <source>
        <dbReference type="ARBA" id="ARBA00022729"/>
    </source>
</evidence>
<evidence type="ECO:0000259" key="9">
    <source>
        <dbReference type="PROSITE" id="PS50853"/>
    </source>
</evidence>
<proteinExistence type="predicted"/>
<reference evidence="10" key="1">
    <citation type="submission" date="2023-03" db="EMBL/GenBank/DDBJ databases">
        <authorList>
            <person name="Steffen K."/>
            <person name="Cardenas P."/>
        </authorList>
    </citation>
    <scope>NUCLEOTIDE SEQUENCE</scope>
</reference>
<keyword evidence="2" id="KW-0677">Repeat</keyword>
<feature type="domain" description="Fibronectin type-III" evidence="9">
    <location>
        <begin position="1208"/>
        <end position="1302"/>
    </location>
</feature>
<sequence length="1865" mass="202833">MAIGSSAGMQLGLAHGTLLSKLMNDFCLYIRGGVCGEGDVRLVDGNSHNEGRVEVCIRGQWGTICDDGWSFFDAIVVCRQLGYPALGASAIGGQSFTPNFSLPILMDGLSCGSSERNLTECRHRGAANLGACSHREDARIRCPLPPPSAPQSIRALNVSNTSIQLSWSPPSPSQPPSAPVTGYSITCSATGRPTRRAQTSSTSVTVGSLLPYTTYSCCVAARSSSGTGESACQSLQTTDTTPSDPPQSFVAVAISSRSIRVSWQPPTTPNGRVTGYLIQVTEANTNTGRQLRSSSLTRTVTRLHPYYNYDISVAAVTVGTGPYSPTIRIQTFSDVPSSSPLFFSSSMVTSTSFRVTWQPPSPQDHNGIITYYRLRVENQRSLTSRSITVQPSSIPYTVRNVSPFTVYNWSVAAATVNGTGPYSSDYSVQTLVVPPSGPPQSVEHTVLSPTSLRLTWDPPRIEHQNGAISSYHVQLNDTAGVRTVTGTSYTANNLRPGTIYGYRIAAFTVGLGPYSQWQYVRMTETPPGAPRNVRVQQRRLTSITVAWQPPPLDQQNGVIVSYTVHITPQGGSAYTRVTTALSFLASSLLPNTEYSFAVAASTAAGRGSYSSPSLRARTIPPDETSPPRDITLIVLDHERILVTWSPPPVHQQSGTIDSYQVLVIEEGSGRTWVETSRLLRLALNNLLPSTTYNVQVRAVPDTGSGIYSGTVIATTNVTRPGDSPTITTFSSTSRSVFLQWIPPPTNLQYGTITGYIIDYLEDGVLRTISVAANVLQYTIQATPHTEYVLGVAAVNLAGRGPLSNTVELHTQEEAPSHAPLGLMGVPLSSASISLTWEPPPEENHHGDIDSYTVLCSVVNDEETLTRHTTPTTNITITSLLPYRTYSCNVSAYTVGHGPFTAIILTTTFEDVPTGPPSNLAAKDVGPDSVTLTWSAPEPDLRNGIIRHYFITLFPITSPSSVTSHRTPTSLTNHTVGGLQPYTSYSISVAAVTIGVGPSSGYDEFVTDEAAPSAPPYSLLLNPTSPQALTISWEPPPIESRNGMIRRYRIRLWEEETMTERRINTLSNATVFAVDDLHPYYHYNVSVAATTVDIGPFSFQVKVHMPEAEPSGPPRDVAGRPLSSTSIHLQWEPPSFEEQNGDIESYKVLCFSVQNDPLLLSYTTTTTDITITGLHPYYTYKCNVSAVTVGGGPFSRFADVTTLEDVPGPPQDLAIVGFRSRYVTLSWTPPPEEDKNGELRQYIIHVVPEQPWLEASKYMTAASVLFYTVHGLHPYSNYSISVAAYTIASGPNSTAVQLQTQQEAPSASPVGVSLSILSPYSLFISWEPPPNDARNGEILHYNVRVVAWIDTNSAALWTATELEMTLESLRPNFEYTISIAATTVAQGPYSPEISVTMPEAPPSRAPTVSVGSIASDSIQLQWMPLAFEDQNGIITGYVVEYGSDRSGNHSVKVESTRYTVPALPFTSYWLRVAANNSAGLGPFSEAVIVETSQDVPSHEPLSLEVTNVTSTSIQLQWEPPPSIHHNGVIRSYAVRCFVPETKEIVERNSNIPEITISELHPFYTYSCNVSASTPVGPGPFTDPVVIKTLQDAPSGHPYDIISTNATHNSLAISWTQPNPSQWNGIIQYYIIYIRQVEPPSSYAVYTTSSTNVTVTGLHPYTHHDIKLAAFTIARGPNSTAQTFRTSETVSTGPPRDVTAHPISSTDLTITWREPQPDKQNGKIRHYNVSLYEQATGEKTWYRTTDATAHWTLPHLHPYRVYHIRVAAITIGLGTFSGDVVLRMPEDAPSSSPSNLSLIEKGSSYVLLEWQPPPKESHNGVIRHYIVALTEGNSTEALRTKLPSLHSHLSISGPWSQESHTPVSFQQ</sequence>
<evidence type="ECO:0000313" key="10">
    <source>
        <dbReference type="EMBL" id="CAI8037190.1"/>
    </source>
</evidence>
<dbReference type="InterPro" id="IPR036772">
    <property type="entry name" value="SRCR-like_dom_sf"/>
</dbReference>
<dbReference type="PROSITE" id="PS50853">
    <property type="entry name" value="FN3"/>
    <property type="match status" value="18"/>
</dbReference>
<dbReference type="InterPro" id="IPR050713">
    <property type="entry name" value="RTP_Phos/Ushers"/>
</dbReference>
<feature type="domain" description="Fibronectin type-III" evidence="9">
    <location>
        <begin position="626"/>
        <end position="721"/>
    </location>
</feature>
<feature type="domain" description="Fibronectin type-III" evidence="9">
    <location>
        <begin position="1692"/>
        <end position="1785"/>
    </location>
</feature>
<dbReference type="PRINTS" id="PR00014">
    <property type="entry name" value="FNTYPEIII"/>
</dbReference>
<evidence type="ECO:0000256" key="5">
    <source>
        <dbReference type="ARBA" id="ARBA00023180"/>
    </source>
</evidence>
<keyword evidence="3 6" id="KW-1015">Disulfide bond</keyword>
<feature type="domain" description="Fibronectin type-III" evidence="9">
    <location>
        <begin position="438"/>
        <end position="528"/>
    </location>
</feature>
<dbReference type="InterPro" id="IPR001190">
    <property type="entry name" value="SRCR"/>
</dbReference>
<dbReference type="SUPFAM" id="SSF56487">
    <property type="entry name" value="SRCR-like"/>
    <property type="match status" value="1"/>
</dbReference>
<feature type="domain" description="Fibronectin type-III" evidence="9">
    <location>
        <begin position="1014"/>
        <end position="1107"/>
    </location>
</feature>
<dbReference type="Pfam" id="PF00041">
    <property type="entry name" value="fn3"/>
    <property type="match status" value="17"/>
</dbReference>
<feature type="region of interest" description="Disordered" evidence="7">
    <location>
        <begin position="164"/>
        <end position="183"/>
    </location>
</feature>
<dbReference type="CDD" id="cd00063">
    <property type="entry name" value="FN3"/>
    <property type="match status" value="16"/>
</dbReference>
<gene>
    <name evidence="10" type="ORF">GBAR_LOCUS20802</name>
</gene>
<evidence type="ECO:0000256" key="6">
    <source>
        <dbReference type="PROSITE-ProRule" id="PRU00196"/>
    </source>
</evidence>
<dbReference type="PROSITE" id="PS00420">
    <property type="entry name" value="SRCR_1"/>
    <property type="match status" value="1"/>
</dbReference>
<feature type="disulfide bond" evidence="6">
    <location>
        <begin position="111"/>
        <end position="121"/>
    </location>
</feature>
<comment type="caution">
    <text evidence="6">Lacks conserved residue(s) required for the propagation of feature annotation.</text>
</comment>
<feature type="domain" description="Fibronectin type-III" evidence="9">
    <location>
        <begin position="529"/>
        <end position="621"/>
    </location>
</feature>
<dbReference type="InterPro" id="IPR003961">
    <property type="entry name" value="FN3_dom"/>
</dbReference>
<dbReference type="InterPro" id="IPR013783">
    <property type="entry name" value="Ig-like_fold"/>
</dbReference>
<evidence type="ECO:0000256" key="4">
    <source>
        <dbReference type="ARBA" id="ARBA00023170"/>
    </source>
</evidence>
<feature type="domain" description="Fibronectin type-III" evidence="9">
    <location>
        <begin position="1790"/>
        <end position="1865"/>
    </location>
</feature>
<dbReference type="Gene3D" id="2.60.40.10">
    <property type="entry name" value="Immunoglobulins"/>
    <property type="match status" value="18"/>
</dbReference>
<feature type="domain" description="Fibronectin type-III" evidence="9">
    <location>
        <begin position="723"/>
        <end position="813"/>
    </location>
</feature>
<dbReference type="SMART" id="SM00202">
    <property type="entry name" value="SR"/>
    <property type="match status" value="1"/>
</dbReference>
<feature type="compositionally biased region" description="Pro residues" evidence="7">
    <location>
        <begin position="169"/>
        <end position="178"/>
    </location>
</feature>
<keyword evidence="11" id="KW-1185">Reference proteome</keyword>
<feature type="domain" description="Fibronectin type-III" evidence="9">
    <location>
        <begin position="149"/>
        <end position="243"/>
    </location>
</feature>
<dbReference type="GO" id="GO:0016020">
    <property type="term" value="C:membrane"/>
    <property type="evidence" value="ECO:0007669"/>
    <property type="project" value="UniProtKB-SubCell"/>
</dbReference>
<feature type="domain" description="Fibronectin type-III" evidence="9">
    <location>
        <begin position="1401"/>
        <end position="1493"/>
    </location>
</feature>
<dbReference type="PANTHER" id="PTHR46957">
    <property type="entry name" value="CYTOKINE RECEPTOR"/>
    <property type="match status" value="1"/>
</dbReference>
<dbReference type="InterPro" id="IPR036116">
    <property type="entry name" value="FN3_sf"/>
</dbReference>
<feature type="domain" description="Fibronectin type-III" evidence="9">
    <location>
        <begin position="339"/>
        <end position="436"/>
    </location>
</feature>
<keyword evidence="1" id="KW-0732">Signal</keyword>
<feature type="domain" description="Fibronectin type-III" evidence="9">
    <location>
        <begin position="1112"/>
        <end position="1204"/>
    </location>
</feature>
<organism evidence="10 11">
    <name type="scientific">Geodia barretti</name>
    <name type="common">Barrett's horny sponge</name>
    <dbReference type="NCBI Taxonomy" id="519541"/>
    <lineage>
        <taxon>Eukaryota</taxon>
        <taxon>Metazoa</taxon>
        <taxon>Porifera</taxon>
        <taxon>Demospongiae</taxon>
        <taxon>Heteroscleromorpha</taxon>
        <taxon>Tetractinellida</taxon>
        <taxon>Astrophorina</taxon>
        <taxon>Geodiidae</taxon>
        <taxon>Geodia</taxon>
    </lineage>
</organism>
<keyword evidence="5" id="KW-0325">Glycoprotein</keyword>
<dbReference type="EMBL" id="CASHTH010002913">
    <property type="protein sequence ID" value="CAI8037190.1"/>
    <property type="molecule type" value="Genomic_DNA"/>
</dbReference>
<feature type="domain" description="SRCR" evidence="8">
    <location>
        <begin position="40"/>
        <end position="143"/>
    </location>
</feature>
<evidence type="ECO:0000256" key="7">
    <source>
        <dbReference type="SAM" id="MobiDB-lite"/>
    </source>
</evidence>
<accession>A0AA35SW42</accession>
<dbReference type="FunFam" id="2.60.40.10:FF:000028">
    <property type="entry name" value="Neuronal cell adhesion molecule"/>
    <property type="match status" value="4"/>
</dbReference>
<dbReference type="SUPFAM" id="SSF49265">
    <property type="entry name" value="Fibronectin type III"/>
    <property type="match status" value="10"/>
</dbReference>
<feature type="domain" description="Fibronectin type-III" evidence="9">
    <location>
        <begin position="1498"/>
        <end position="1590"/>
    </location>
</feature>
<dbReference type="PRINTS" id="PR00258">
    <property type="entry name" value="SPERACTRCPTR"/>
</dbReference>
<keyword evidence="4" id="KW-0675">Receptor</keyword>
<feature type="region of interest" description="Disordered" evidence="7">
    <location>
        <begin position="609"/>
        <end position="628"/>
    </location>
</feature>
<evidence type="ECO:0000313" key="11">
    <source>
        <dbReference type="Proteomes" id="UP001174909"/>
    </source>
</evidence>
<evidence type="ECO:0000256" key="2">
    <source>
        <dbReference type="ARBA" id="ARBA00022737"/>
    </source>
</evidence>
<dbReference type="PROSITE" id="PS50287">
    <property type="entry name" value="SRCR_2"/>
    <property type="match status" value="1"/>
</dbReference>
<evidence type="ECO:0000259" key="8">
    <source>
        <dbReference type="PROSITE" id="PS50287"/>
    </source>
</evidence>
<name>A0AA35SW42_GEOBA</name>
<dbReference type="FunFam" id="3.10.250.10:FF:000007">
    <property type="entry name" value="Soluble scavenger receptor cysteine-rich domain-containing protein SSC5D"/>
    <property type="match status" value="1"/>
</dbReference>
<protein>
    <submittedName>
        <fullName evidence="10">Phosphatidylinositol phosphatase PTPRQ</fullName>
    </submittedName>
</protein>
<feature type="domain" description="Fibronectin type-III" evidence="9">
    <location>
        <begin position="245"/>
        <end position="334"/>
    </location>
</feature>
<feature type="domain" description="Fibronectin type-III" evidence="9">
    <location>
        <begin position="1307"/>
        <end position="1399"/>
    </location>
</feature>
<dbReference type="PANTHER" id="PTHR46957:SF3">
    <property type="entry name" value="CYTOKINE RECEPTOR"/>
    <property type="match status" value="1"/>
</dbReference>
<evidence type="ECO:0000256" key="3">
    <source>
        <dbReference type="ARBA" id="ARBA00023157"/>
    </source>
</evidence>
<feature type="domain" description="Fibronectin type-III" evidence="9">
    <location>
        <begin position="915"/>
        <end position="1009"/>
    </location>
</feature>
<feature type="domain" description="Fibronectin type-III" evidence="9">
    <location>
        <begin position="818"/>
        <end position="910"/>
    </location>
</feature>
<dbReference type="Pfam" id="PF00530">
    <property type="entry name" value="SRCR"/>
    <property type="match status" value="1"/>
</dbReference>
<feature type="domain" description="Fibronectin type-III" evidence="9">
    <location>
        <begin position="1595"/>
        <end position="1687"/>
    </location>
</feature>
<dbReference type="SMART" id="SM00060">
    <property type="entry name" value="FN3"/>
    <property type="match status" value="18"/>
</dbReference>
<dbReference type="Proteomes" id="UP001174909">
    <property type="component" value="Unassembled WGS sequence"/>
</dbReference>